<dbReference type="PROSITE" id="PS50042">
    <property type="entry name" value="CNMP_BINDING_3"/>
    <property type="match status" value="1"/>
</dbReference>
<reference evidence="2" key="1">
    <citation type="submission" date="2022-08" db="EMBL/GenBank/DDBJ databases">
        <authorList>
            <person name="Zhang D."/>
        </authorList>
    </citation>
    <scope>NUCLEOTIDE SEQUENCE</scope>
    <source>
        <strain evidence="2">XJ19-11</strain>
    </source>
</reference>
<gene>
    <name evidence="2" type="ORF">NU887_18390</name>
</gene>
<dbReference type="InterPro" id="IPR018490">
    <property type="entry name" value="cNMP-bd_dom_sf"/>
</dbReference>
<evidence type="ECO:0000259" key="1">
    <source>
        <dbReference type="PROSITE" id="PS50042"/>
    </source>
</evidence>
<name>A0A9X2PCG7_9BACT</name>
<accession>A0A9X2PCG7</accession>
<evidence type="ECO:0000313" key="3">
    <source>
        <dbReference type="Proteomes" id="UP001142175"/>
    </source>
</evidence>
<keyword evidence="3" id="KW-1185">Reference proteome</keyword>
<dbReference type="CDD" id="cd00038">
    <property type="entry name" value="CAP_ED"/>
    <property type="match status" value="1"/>
</dbReference>
<dbReference type="InterPro" id="IPR014710">
    <property type="entry name" value="RmlC-like_jellyroll"/>
</dbReference>
<protein>
    <submittedName>
        <fullName evidence="2">Crp/Fnr family transcriptional regulator</fullName>
    </submittedName>
</protein>
<dbReference type="AlphaFoldDB" id="A0A9X2PCG7"/>
<dbReference type="RefSeq" id="WP_258424853.1">
    <property type="nucleotide sequence ID" value="NZ_JANSUY010000022.1"/>
</dbReference>
<sequence>MLNHLSASDKELLYSRLKPVFIKKGEYITLPGQVQENLYLVHSGVQMSFFENEKKMHVVAFTYSGEMCAVPESFFFQKPSRYAIKCLSDSEMNSISFSELNALFDESRSLERFFRKATESVLSGVINRHLELHTLSIEERFRSFAARSPQLFQLVPHKYIASYLGIDPTNFSKLYNSIKI</sequence>
<dbReference type="EMBL" id="JANSUY010000022">
    <property type="protein sequence ID" value="MCR9017009.1"/>
    <property type="molecule type" value="Genomic_DNA"/>
</dbReference>
<dbReference type="Proteomes" id="UP001142175">
    <property type="component" value="Unassembled WGS sequence"/>
</dbReference>
<dbReference type="SUPFAM" id="SSF51206">
    <property type="entry name" value="cAMP-binding domain-like"/>
    <property type="match status" value="1"/>
</dbReference>
<dbReference type="Pfam" id="PF00027">
    <property type="entry name" value="cNMP_binding"/>
    <property type="match status" value="1"/>
</dbReference>
<dbReference type="InterPro" id="IPR000595">
    <property type="entry name" value="cNMP-bd_dom"/>
</dbReference>
<feature type="domain" description="Cyclic nucleotide-binding" evidence="1">
    <location>
        <begin position="1"/>
        <end position="44"/>
    </location>
</feature>
<organism evidence="2 3">
    <name type="scientific">Aquiflexum gelatinilyticum</name>
    <dbReference type="NCBI Taxonomy" id="2961943"/>
    <lineage>
        <taxon>Bacteria</taxon>
        <taxon>Pseudomonadati</taxon>
        <taxon>Bacteroidota</taxon>
        <taxon>Cytophagia</taxon>
        <taxon>Cytophagales</taxon>
        <taxon>Cyclobacteriaceae</taxon>
        <taxon>Aquiflexum</taxon>
    </lineage>
</organism>
<evidence type="ECO:0000313" key="2">
    <source>
        <dbReference type="EMBL" id="MCR9017009.1"/>
    </source>
</evidence>
<dbReference type="Gene3D" id="2.60.120.10">
    <property type="entry name" value="Jelly Rolls"/>
    <property type="match status" value="1"/>
</dbReference>
<proteinExistence type="predicted"/>
<comment type="caution">
    <text evidence="2">The sequence shown here is derived from an EMBL/GenBank/DDBJ whole genome shotgun (WGS) entry which is preliminary data.</text>
</comment>